<evidence type="ECO:0000313" key="1">
    <source>
        <dbReference type="EMBL" id="SKA31083.1"/>
    </source>
</evidence>
<dbReference type="AlphaFoldDB" id="A0A1T4SSD6"/>
<dbReference type="OrthoDB" id="8233990at2"/>
<evidence type="ECO:0000313" key="2">
    <source>
        <dbReference type="Proteomes" id="UP000190135"/>
    </source>
</evidence>
<reference evidence="1 2" key="1">
    <citation type="submission" date="2017-02" db="EMBL/GenBank/DDBJ databases">
        <authorList>
            <person name="Peterson S.W."/>
        </authorList>
    </citation>
    <scope>NUCLEOTIDE SEQUENCE [LARGE SCALE GENOMIC DNA]</scope>
    <source>
        <strain evidence="1 2">USBA 369</strain>
    </source>
</reference>
<dbReference type="InterPro" id="IPR011856">
    <property type="entry name" value="tRNA_endonuc-like_dom_sf"/>
</dbReference>
<organism evidence="1 2">
    <name type="scientific">Consotaella salsifontis</name>
    <dbReference type="NCBI Taxonomy" id="1365950"/>
    <lineage>
        <taxon>Bacteria</taxon>
        <taxon>Pseudomonadati</taxon>
        <taxon>Pseudomonadota</taxon>
        <taxon>Alphaproteobacteria</taxon>
        <taxon>Hyphomicrobiales</taxon>
        <taxon>Aurantimonadaceae</taxon>
        <taxon>Consotaella</taxon>
    </lineage>
</organism>
<keyword evidence="2" id="KW-1185">Reference proteome</keyword>
<protein>
    <recommendedName>
        <fullName evidence="3">VRR-NUC domain-containing protein</fullName>
    </recommendedName>
</protein>
<gene>
    <name evidence="1" type="ORF">SAMN05428963_113114</name>
</gene>
<dbReference type="GO" id="GO:0003676">
    <property type="term" value="F:nucleic acid binding"/>
    <property type="evidence" value="ECO:0007669"/>
    <property type="project" value="InterPro"/>
</dbReference>
<dbReference type="RefSeq" id="WP_078709611.1">
    <property type="nucleotide sequence ID" value="NZ_FUXL01000013.1"/>
</dbReference>
<proteinExistence type="predicted"/>
<name>A0A1T4SSD6_9HYPH</name>
<dbReference type="Proteomes" id="UP000190135">
    <property type="component" value="Unassembled WGS sequence"/>
</dbReference>
<evidence type="ECO:0008006" key="3">
    <source>
        <dbReference type="Google" id="ProtNLM"/>
    </source>
</evidence>
<dbReference type="EMBL" id="FUXL01000013">
    <property type="protein sequence ID" value="SKA31083.1"/>
    <property type="molecule type" value="Genomic_DNA"/>
</dbReference>
<sequence length="163" mass="17988">MAQAKPRSRVTRQTVTRDGKRIRVTTTTHLDGSVSTKVTDAPPLEWRLQAAAIKRLHGMAARGLDFAFAGDMNGLPLLSPSSKVKAKATGMTPGEHDIRIYLPHGRLGLIELKNADGRPSSEQTARHKRLAELGFDRQAVVKEREENEVADAVERIVRGWMGE</sequence>
<dbReference type="Gene3D" id="3.40.1350.10">
    <property type="match status" value="1"/>
</dbReference>
<accession>A0A1T4SSD6</accession>